<dbReference type="STRING" id="1246581.A0A2H9TQ74"/>
<evidence type="ECO:0000256" key="7">
    <source>
        <dbReference type="ARBA" id="ARBA00023288"/>
    </source>
</evidence>
<evidence type="ECO:0000256" key="4">
    <source>
        <dbReference type="ARBA" id="ARBA00022989"/>
    </source>
</evidence>
<comment type="catalytic activity">
    <reaction evidence="9 10">
        <text>L-cysteinyl-[protein] + hexadecanoyl-CoA = S-hexadecanoyl-L-cysteinyl-[protein] + CoA</text>
        <dbReference type="Rhea" id="RHEA:36683"/>
        <dbReference type="Rhea" id="RHEA-COMP:10131"/>
        <dbReference type="Rhea" id="RHEA-COMP:11032"/>
        <dbReference type="ChEBI" id="CHEBI:29950"/>
        <dbReference type="ChEBI" id="CHEBI:57287"/>
        <dbReference type="ChEBI" id="CHEBI:57379"/>
        <dbReference type="ChEBI" id="CHEBI:74151"/>
        <dbReference type="EC" id="2.3.1.225"/>
    </reaction>
</comment>
<feature type="transmembrane region" description="Helical" evidence="10">
    <location>
        <begin position="47"/>
        <end position="72"/>
    </location>
</feature>
<evidence type="ECO:0000256" key="9">
    <source>
        <dbReference type="ARBA" id="ARBA00048048"/>
    </source>
</evidence>
<dbReference type="OrthoDB" id="9909019at2759"/>
<evidence type="ECO:0000313" key="13">
    <source>
        <dbReference type="Proteomes" id="UP000240830"/>
    </source>
</evidence>
<comment type="subcellular location">
    <subcellularLocation>
        <location evidence="1">Membrane</location>
        <topology evidence="1">Multi-pass membrane protein</topology>
    </subcellularLocation>
</comment>
<evidence type="ECO:0000313" key="12">
    <source>
        <dbReference type="EMBL" id="PJF19899.1"/>
    </source>
</evidence>
<dbReference type="PANTHER" id="PTHR12246">
    <property type="entry name" value="PALMITOYLTRANSFERASE ZDHHC16"/>
    <property type="match status" value="1"/>
</dbReference>
<keyword evidence="4 10" id="KW-1133">Transmembrane helix</keyword>
<comment type="caution">
    <text evidence="12">The sequence shown here is derived from an EMBL/GenBank/DDBJ whole genome shotgun (WGS) entry which is preliminary data.</text>
</comment>
<dbReference type="InterPro" id="IPR039859">
    <property type="entry name" value="PFA4/ZDH16/20/ERF2-like"/>
</dbReference>
<evidence type="ECO:0000259" key="11">
    <source>
        <dbReference type="Pfam" id="PF01529"/>
    </source>
</evidence>
<reference evidence="12 13" key="1">
    <citation type="submission" date="2016-10" db="EMBL/GenBank/DDBJ databases">
        <title>The genome of Paramicrosporidium saccamoebae is the missing link in understanding Cryptomycota and Microsporidia evolution.</title>
        <authorList>
            <person name="Quandt C.A."/>
            <person name="Beaudet D."/>
            <person name="Corsaro D."/>
            <person name="Michel R."/>
            <person name="Corradi N."/>
            <person name="James T."/>
        </authorList>
    </citation>
    <scope>NUCLEOTIDE SEQUENCE [LARGE SCALE GENOMIC DNA]</scope>
    <source>
        <strain evidence="12 13">KSL3</strain>
    </source>
</reference>
<keyword evidence="7" id="KW-0449">Lipoprotein</keyword>
<feature type="transmembrane region" description="Helical" evidence="10">
    <location>
        <begin position="145"/>
        <end position="163"/>
    </location>
</feature>
<dbReference type="GO" id="GO:0019706">
    <property type="term" value="F:protein-cysteine S-palmitoyltransferase activity"/>
    <property type="evidence" value="ECO:0007669"/>
    <property type="project" value="UniProtKB-EC"/>
</dbReference>
<gene>
    <name evidence="12" type="ORF">PSACC_00283</name>
</gene>
<dbReference type="EMBL" id="MTSL01000030">
    <property type="protein sequence ID" value="PJF19899.1"/>
    <property type="molecule type" value="Genomic_DNA"/>
</dbReference>
<dbReference type="InterPro" id="IPR001594">
    <property type="entry name" value="Palmitoyltrfase_DHHC"/>
</dbReference>
<organism evidence="12 13">
    <name type="scientific">Paramicrosporidium saccamoebae</name>
    <dbReference type="NCBI Taxonomy" id="1246581"/>
    <lineage>
        <taxon>Eukaryota</taxon>
        <taxon>Fungi</taxon>
        <taxon>Fungi incertae sedis</taxon>
        <taxon>Cryptomycota</taxon>
        <taxon>Cryptomycota incertae sedis</taxon>
        <taxon>Paramicrosporidium</taxon>
    </lineage>
</organism>
<dbReference type="Pfam" id="PF01529">
    <property type="entry name" value="DHHC"/>
    <property type="match status" value="1"/>
</dbReference>
<evidence type="ECO:0000256" key="1">
    <source>
        <dbReference type="ARBA" id="ARBA00004141"/>
    </source>
</evidence>
<evidence type="ECO:0000256" key="3">
    <source>
        <dbReference type="ARBA" id="ARBA00022692"/>
    </source>
</evidence>
<feature type="transmembrane region" description="Helical" evidence="10">
    <location>
        <begin position="12"/>
        <end position="35"/>
    </location>
</feature>
<feature type="domain" description="Palmitoyltransferase DHHC" evidence="11">
    <location>
        <begin position="92"/>
        <end position="212"/>
    </location>
</feature>
<comment type="similarity">
    <text evidence="10">Belongs to the DHHC palmitoyltransferase family.</text>
</comment>
<dbReference type="AlphaFoldDB" id="A0A2H9TQ74"/>
<dbReference type="EC" id="2.3.1.225" evidence="10"/>
<name>A0A2H9TQ74_9FUNG</name>
<keyword evidence="3 10" id="KW-0812">Transmembrane</keyword>
<dbReference type="PROSITE" id="PS50216">
    <property type="entry name" value="DHHC"/>
    <property type="match status" value="1"/>
</dbReference>
<dbReference type="GO" id="GO:0016020">
    <property type="term" value="C:membrane"/>
    <property type="evidence" value="ECO:0007669"/>
    <property type="project" value="UniProtKB-SubCell"/>
</dbReference>
<sequence length="259" mass="29326">MAVRKQTINWDIAISTVAVLLLVYVWASSHIYIFIPWAEMTWRKYKLGWVVYLGTINLLLVMSFWSFFAVALTSPGEVSREYRTDSSERRKHLRLCKKCDMIKPPRAHHCSHGCGSCILKMDHHCPWVANCIGFWNHGHFLRYTAYTWLAALLTECGIGYRLVPIMPISLSEGLVLIFNGILLFAVLILLGILLITTIKNIMENCTTIERLEVSHEKYSSLRNGHEQVLEMVGLTVKAGMGMAVPAPIELAAAGTRGWF</sequence>
<accession>A0A2H9TQ74</accession>
<keyword evidence="2 10" id="KW-0808">Transferase</keyword>
<evidence type="ECO:0000256" key="2">
    <source>
        <dbReference type="ARBA" id="ARBA00022679"/>
    </source>
</evidence>
<keyword evidence="5 10" id="KW-0472">Membrane</keyword>
<protein>
    <recommendedName>
        <fullName evidence="10">Palmitoyltransferase</fullName>
        <ecNumber evidence="10">2.3.1.225</ecNumber>
    </recommendedName>
</protein>
<evidence type="ECO:0000256" key="8">
    <source>
        <dbReference type="ARBA" id="ARBA00023315"/>
    </source>
</evidence>
<keyword evidence="13" id="KW-1185">Reference proteome</keyword>
<evidence type="ECO:0000256" key="10">
    <source>
        <dbReference type="RuleBase" id="RU079119"/>
    </source>
</evidence>
<keyword evidence="6" id="KW-0564">Palmitate</keyword>
<evidence type="ECO:0000256" key="5">
    <source>
        <dbReference type="ARBA" id="ARBA00023136"/>
    </source>
</evidence>
<dbReference type="Proteomes" id="UP000240830">
    <property type="component" value="Unassembled WGS sequence"/>
</dbReference>
<comment type="domain">
    <text evidence="10">The DHHC domain is required for palmitoyltransferase activity.</text>
</comment>
<feature type="transmembrane region" description="Helical" evidence="10">
    <location>
        <begin position="175"/>
        <end position="195"/>
    </location>
</feature>
<keyword evidence="8 10" id="KW-0012">Acyltransferase</keyword>
<proteinExistence type="inferred from homology"/>
<evidence type="ECO:0000256" key="6">
    <source>
        <dbReference type="ARBA" id="ARBA00023139"/>
    </source>
</evidence>